<dbReference type="PANTHER" id="PTHR12035">
    <property type="entry name" value="SIALIC ACID BINDING IMMUNOGLOBULIN-LIKE LECTIN"/>
    <property type="match status" value="1"/>
</dbReference>
<proteinExistence type="inferred from homology"/>
<evidence type="ECO:0000256" key="1">
    <source>
        <dbReference type="ARBA" id="ARBA00004479"/>
    </source>
</evidence>
<comment type="subcellular location">
    <subcellularLocation>
        <location evidence="1">Membrane</location>
        <topology evidence="1">Single-pass type I membrane protein</topology>
    </subcellularLocation>
</comment>
<dbReference type="SMART" id="SM00408">
    <property type="entry name" value="IGc2"/>
    <property type="match status" value="1"/>
</dbReference>
<dbReference type="InterPro" id="IPR003598">
    <property type="entry name" value="Ig_sub2"/>
</dbReference>
<dbReference type="InterPro" id="IPR036179">
    <property type="entry name" value="Ig-like_dom_sf"/>
</dbReference>
<dbReference type="RefSeq" id="XP_030742168.1">
    <property type="nucleotide sequence ID" value="XM_030886308.1"/>
</dbReference>
<keyword evidence="7 9" id="KW-0472">Membrane</keyword>
<dbReference type="InterPro" id="IPR003599">
    <property type="entry name" value="Ig_sub"/>
</dbReference>
<dbReference type="Proteomes" id="UP000694863">
    <property type="component" value="Unplaced"/>
</dbReference>
<feature type="signal peptide" evidence="10">
    <location>
        <begin position="1"/>
        <end position="15"/>
    </location>
</feature>
<comment type="similarity">
    <text evidence="8">Belongs to the immunoglobulin superfamily. SIGLEC (sialic acid binding Ig-like lectin) family.</text>
</comment>
<dbReference type="Pfam" id="PF07686">
    <property type="entry name" value="V-set"/>
    <property type="match status" value="1"/>
</dbReference>
<evidence type="ECO:0000256" key="3">
    <source>
        <dbReference type="ARBA" id="ARBA00022734"/>
    </source>
</evidence>
<dbReference type="PANTHER" id="PTHR12035:SF123">
    <property type="entry name" value="IG-LIKE DOMAIN-CONTAINING PROTEIN"/>
    <property type="match status" value="1"/>
</dbReference>
<dbReference type="SUPFAM" id="SSF48726">
    <property type="entry name" value="Immunoglobulin"/>
    <property type="match status" value="3"/>
</dbReference>
<accession>A0ABM1VKL6</accession>
<keyword evidence="3" id="KW-0430">Lectin</keyword>
<name>A0ABM1VKL6_ECHTE</name>
<keyword evidence="4" id="KW-0677">Repeat</keyword>
<organism evidence="12 13">
    <name type="scientific">Echinops telfairi</name>
    <name type="common">Lesser hedgehog tenrec</name>
    <dbReference type="NCBI Taxonomy" id="9371"/>
    <lineage>
        <taxon>Eukaryota</taxon>
        <taxon>Metazoa</taxon>
        <taxon>Chordata</taxon>
        <taxon>Craniata</taxon>
        <taxon>Vertebrata</taxon>
        <taxon>Euteleostomi</taxon>
        <taxon>Mammalia</taxon>
        <taxon>Eutheria</taxon>
        <taxon>Afrotheria</taxon>
        <taxon>Tenrecidae</taxon>
        <taxon>Tenrecinae</taxon>
        <taxon>Echinops</taxon>
    </lineage>
</organism>
<gene>
    <name evidence="13" type="primary">LOC105979346</name>
</gene>
<sequence>MLILLLLLLGTGSLAQDARFRLRLQSPVKVEEGLCIQVPCTVFYPQQGWDDSTPAYGYWFRDRDDVNRDAPVATNNPNRKVQENTRGRFHLLGNPQIQDCSLEIKDAQKSDMGAYFFRLERGPLVKYNFLDNLLYVRVMALTQTSTIHMEGSLKSGQSKNITCTAPWACKGGTPPSYTWIGVALTSLGPETAHSSVLTLTPEPHHHGTSLTCQVIPSGAGVTLESTIQLNVSYAPENLTLHAFQGSSPVPEVLSNATSLQVPEGQSLRLVCEADSNPPAQLSWSRGSLTLSPSQPLNPGVLELPRVVPGDGGEFTCRARHLLGSYEVSLSLVVSGVSSTCPGVSEEQGGTWPLVITLLRGAIMGAGFLLTYAITWIYYIRFRGSQGDKDAKSG</sequence>
<evidence type="ECO:0000313" key="12">
    <source>
        <dbReference type="Proteomes" id="UP000694863"/>
    </source>
</evidence>
<evidence type="ECO:0000256" key="10">
    <source>
        <dbReference type="SAM" id="SignalP"/>
    </source>
</evidence>
<dbReference type="Pfam" id="PF13927">
    <property type="entry name" value="Ig_3"/>
    <property type="match status" value="1"/>
</dbReference>
<evidence type="ECO:0000256" key="7">
    <source>
        <dbReference type="ARBA" id="ARBA00023136"/>
    </source>
</evidence>
<keyword evidence="2 9" id="KW-0812">Transmembrane</keyword>
<dbReference type="SMART" id="SM00409">
    <property type="entry name" value="IG"/>
    <property type="match status" value="3"/>
</dbReference>
<feature type="domain" description="Ig-like" evidence="11">
    <location>
        <begin position="123"/>
        <end position="228"/>
    </location>
</feature>
<keyword evidence="12" id="KW-1185">Reference proteome</keyword>
<reference evidence="13" key="1">
    <citation type="submission" date="2025-08" db="UniProtKB">
        <authorList>
            <consortium name="RefSeq"/>
        </authorList>
    </citation>
    <scope>IDENTIFICATION</scope>
</reference>
<evidence type="ECO:0000256" key="4">
    <source>
        <dbReference type="ARBA" id="ARBA00022737"/>
    </source>
</evidence>
<evidence type="ECO:0000256" key="2">
    <source>
        <dbReference type="ARBA" id="ARBA00022692"/>
    </source>
</evidence>
<dbReference type="Gene3D" id="2.60.40.10">
    <property type="entry name" value="Immunoglobulins"/>
    <property type="match status" value="3"/>
</dbReference>
<evidence type="ECO:0000256" key="8">
    <source>
        <dbReference type="ARBA" id="ARBA00038361"/>
    </source>
</evidence>
<dbReference type="InterPro" id="IPR051036">
    <property type="entry name" value="SIGLEC"/>
</dbReference>
<evidence type="ECO:0000256" key="6">
    <source>
        <dbReference type="ARBA" id="ARBA00022989"/>
    </source>
</evidence>
<dbReference type="InterPro" id="IPR007110">
    <property type="entry name" value="Ig-like_dom"/>
</dbReference>
<dbReference type="InterPro" id="IPR013783">
    <property type="entry name" value="Ig-like_fold"/>
</dbReference>
<protein>
    <submittedName>
        <fullName evidence="13">Sialic acid-binding Ig-like lectin 14</fullName>
    </submittedName>
</protein>
<dbReference type="PROSITE" id="PS50835">
    <property type="entry name" value="IG_LIKE"/>
    <property type="match status" value="2"/>
</dbReference>
<dbReference type="PROSITE" id="PS00290">
    <property type="entry name" value="IG_MHC"/>
    <property type="match status" value="1"/>
</dbReference>
<evidence type="ECO:0000256" key="5">
    <source>
        <dbReference type="ARBA" id="ARBA00022889"/>
    </source>
</evidence>
<feature type="domain" description="Ig-like" evidence="11">
    <location>
        <begin position="250"/>
        <end position="334"/>
    </location>
</feature>
<dbReference type="GeneID" id="105979346"/>
<keyword evidence="6 9" id="KW-1133">Transmembrane helix</keyword>
<evidence type="ECO:0000256" key="9">
    <source>
        <dbReference type="SAM" id="Phobius"/>
    </source>
</evidence>
<dbReference type="InterPro" id="IPR003006">
    <property type="entry name" value="Ig/MHC_CS"/>
</dbReference>
<evidence type="ECO:0000313" key="13">
    <source>
        <dbReference type="RefSeq" id="XP_030742168.1"/>
    </source>
</evidence>
<dbReference type="InterPro" id="IPR013106">
    <property type="entry name" value="Ig_V-set"/>
</dbReference>
<evidence type="ECO:0000259" key="11">
    <source>
        <dbReference type="PROSITE" id="PS50835"/>
    </source>
</evidence>
<keyword evidence="10" id="KW-0732">Signal</keyword>
<feature type="chain" id="PRO_5046450160" evidence="10">
    <location>
        <begin position="16"/>
        <end position="393"/>
    </location>
</feature>
<keyword evidence="5" id="KW-0130">Cell adhesion</keyword>
<feature type="transmembrane region" description="Helical" evidence="9">
    <location>
        <begin position="351"/>
        <end position="378"/>
    </location>
</feature>